<organism evidence="3 4">
    <name type="scientific">Xylona heveae (strain CBS 132557 / TC161)</name>
    <dbReference type="NCBI Taxonomy" id="1328760"/>
    <lineage>
        <taxon>Eukaryota</taxon>
        <taxon>Fungi</taxon>
        <taxon>Dikarya</taxon>
        <taxon>Ascomycota</taxon>
        <taxon>Pezizomycotina</taxon>
        <taxon>Xylonomycetes</taxon>
        <taxon>Xylonales</taxon>
        <taxon>Xylonaceae</taxon>
        <taxon>Xylona</taxon>
    </lineage>
</organism>
<dbReference type="EMBL" id="KV407455">
    <property type="protein sequence ID" value="KZF25674.1"/>
    <property type="molecule type" value="Genomic_DNA"/>
</dbReference>
<dbReference type="PROSITE" id="PS50888">
    <property type="entry name" value="BHLH"/>
    <property type="match status" value="1"/>
</dbReference>
<feature type="region of interest" description="Disordered" evidence="1">
    <location>
        <begin position="309"/>
        <end position="340"/>
    </location>
</feature>
<evidence type="ECO:0000256" key="1">
    <source>
        <dbReference type="SAM" id="MobiDB-lite"/>
    </source>
</evidence>
<gene>
    <name evidence="3" type="ORF">L228DRAFT_266133</name>
</gene>
<dbReference type="InterPro" id="IPR036638">
    <property type="entry name" value="HLH_DNA-bd_sf"/>
</dbReference>
<proteinExistence type="predicted"/>
<dbReference type="GeneID" id="28899951"/>
<feature type="region of interest" description="Disordered" evidence="1">
    <location>
        <begin position="52"/>
        <end position="78"/>
    </location>
</feature>
<dbReference type="Proteomes" id="UP000076632">
    <property type="component" value="Unassembled WGS sequence"/>
</dbReference>
<evidence type="ECO:0000313" key="3">
    <source>
        <dbReference type="EMBL" id="KZF25674.1"/>
    </source>
</evidence>
<name>A0A165J3B4_XYLHT</name>
<protein>
    <recommendedName>
        <fullName evidence="2">BHLH domain-containing protein</fullName>
    </recommendedName>
</protein>
<dbReference type="Gene3D" id="4.10.280.10">
    <property type="entry name" value="Helix-loop-helix DNA-binding domain"/>
    <property type="match status" value="1"/>
</dbReference>
<feature type="domain" description="BHLH" evidence="2">
    <location>
        <begin position="229"/>
        <end position="279"/>
    </location>
</feature>
<evidence type="ECO:0000313" key="4">
    <source>
        <dbReference type="Proteomes" id="UP000076632"/>
    </source>
</evidence>
<dbReference type="Pfam" id="PF00010">
    <property type="entry name" value="HLH"/>
    <property type="match status" value="1"/>
</dbReference>
<evidence type="ECO:0000259" key="2">
    <source>
        <dbReference type="PROSITE" id="PS50888"/>
    </source>
</evidence>
<keyword evidence="4" id="KW-1185">Reference proteome</keyword>
<dbReference type="InParanoid" id="A0A165J3B4"/>
<sequence length="350" mass="38772">MALQTSSFSADLLDRQRLPPLHEIFRGDLLQRTPMIPNDAPQPRMQRSVDALRSGDGTNTMVTSEEAATRRADPTTGNFTQTLAHRKTLGDLKSAANLSRHMPYETMKSAIPSDFAPLGVKSPGALVEPASTSVYEKQPQSAHELETPQGGFQKGFLFGPVTYRSSNSAALQEQASARPSYIDYRRGSAPANSQAFSNFEWPRQHRRSLSPKLGEKHRSTSRVSKPAINIKNAHNQAEMARRQSHRISINNFRKLVPRCAADSSKDTTLKESVAYIQSFQELLPAIARLVADIDGPDAAAVRHFLETQHGHDNVLTPPSSGRSTPRYDQRSMPANPLNQEFLHLESFHKG</sequence>
<dbReference type="AlphaFoldDB" id="A0A165J3B4"/>
<dbReference type="InterPro" id="IPR011598">
    <property type="entry name" value="bHLH_dom"/>
</dbReference>
<reference evidence="3 4" key="1">
    <citation type="journal article" date="2016" name="Fungal Biol.">
        <title>The genome of Xylona heveae provides a window into fungal endophytism.</title>
        <authorList>
            <person name="Gazis R."/>
            <person name="Kuo A."/>
            <person name="Riley R."/>
            <person name="LaButti K."/>
            <person name="Lipzen A."/>
            <person name="Lin J."/>
            <person name="Amirebrahimi M."/>
            <person name="Hesse C.N."/>
            <person name="Spatafora J.W."/>
            <person name="Henrissat B."/>
            <person name="Hainaut M."/>
            <person name="Grigoriev I.V."/>
            <person name="Hibbett D.S."/>
        </authorList>
    </citation>
    <scope>NUCLEOTIDE SEQUENCE [LARGE SCALE GENOMIC DNA]</scope>
    <source>
        <strain evidence="3 4">TC161</strain>
    </source>
</reference>
<dbReference type="RefSeq" id="XP_018191229.1">
    <property type="nucleotide sequence ID" value="XM_018334814.1"/>
</dbReference>
<dbReference type="SUPFAM" id="SSF47459">
    <property type="entry name" value="HLH, helix-loop-helix DNA-binding domain"/>
    <property type="match status" value="1"/>
</dbReference>
<accession>A0A165J3B4</accession>
<dbReference type="GO" id="GO:0046983">
    <property type="term" value="F:protein dimerization activity"/>
    <property type="evidence" value="ECO:0007669"/>
    <property type="project" value="InterPro"/>
</dbReference>